<feature type="region of interest" description="Disordered" evidence="2">
    <location>
        <begin position="305"/>
        <end position="329"/>
    </location>
</feature>
<evidence type="ECO:0000313" key="3">
    <source>
        <dbReference type="EMBL" id="KAK2166844.1"/>
    </source>
</evidence>
<reference evidence="3" key="1">
    <citation type="journal article" date="2023" name="Mol. Biol. Evol.">
        <title>Third-Generation Sequencing Reveals the Adaptive Role of the Epigenome in Three Deep-Sea Polychaetes.</title>
        <authorList>
            <person name="Perez M."/>
            <person name="Aroh O."/>
            <person name="Sun Y."/>
            <person name="Lan Y."/>
            <person name="Juniper S.K."/>
            <person name="Young C.R."/>
            <person name="Angers B."/>
            <person name="Qian P.Y."/>
        </authorList>
    </citation>
    <scope>NUCLEOTIDE SEQUENCE</scope>
    <source>
        <strain evidence="3">P08H-3</strain>
    </source>
</reference>
<feature type="compositionally biased region" description="Polar residues" evidence="2">
    <location>
        <begin position="318"/>
        <end position="329"/>
    </location>
</feature>
<feature type="coiled-coil region" evidence="1">
    <location>
        <begin position="413"/>
        <end position="440"/>
    </location>
</feature>
<feature type="region of interest" description="Disordered" evidence="2">
    <location>
        <begin position="78"/>
        <end position="128"/>
    </location>
</feature>
<evidence type="ECO:0000313" key="4">
    <source>
        <dbReference type="Proteomes" id="UP001208570"/>
    </source>
</evidence>
<keyword evidence="4" id="KW-1185">Reference proteome</keyword>
<keyword evidence="1" id="KW-0175">Coiled coil</keyword>
<feature type="compositionally biased region" description="Polar residues" evidence="2">
    <location>
        <begin position="93"/>
        <end position="106"/>
    </location>
</feature>
<evidence type="ECO:0000256" key="1">
    <source>
        <dbReference type="SAM" id="Coils"/>
    </source>
</evidence>
<organism evidence="3 4">
    <name type="scientific">Paralvinella palmiformis</name>
    <dbReference type="NCBI Taxonomy" id="53620"/>
    <lineage>
        <taxon>Eukaryota</taxon>
        <taxon>Metazoa</taxon>
        <taxon>Spiralia</taxon>
        <taxon>Lophotrochozoa</taxon>
        <taxon>Annelida</taxon>
        <taxon>Polychaeta</taxon>
        <taxon>Sedentaria</taxon>
        <taxon>Canalipalpata</taxon>
        <taxon>Terebellida</taxon>
        <taxon>Terebelliformia</taxon>
        <taxon>Alvinellidae</taxon>
        <taxon>Paralvinella</taxon>
    </lineage>
</organism>
<dbReference type="EMBL" id="JAODUP010000034">
    <property type="protein sequence ID" value="KAK2166844.1"/>
    <property type="molecule type" value="Genomic_DNA"/>
</dbReference>
<dbReference type="AlphaFoldDB" id="A0AAD9K8K7"/>
<sequence length="526" mass="59914">MDYVRYTHGAQFMLIGPGNMTTLASLPTRSLMTSRRASANETRRSQKGGLVARGPEFNTDPTEMTIAVITGHGVHVHRRLTKDGPGVPRDRQTAISRANRPKTTPNRGAGQTLPRRPLTAVETSSQAQNRHLTNVDTKDAPDVVRIKLEISHIDIDQCEGETWIRTYRRKILMLYTIILRDEKDFLQRLNFRTFVVGLLSVKFVKIAVASITLHVDLHDTKNITQLEEFIVCLKFGDLINDVIVTEALLAELGASKLSFFVHVNPDDVARCKQKLVTGVTADVAVGVTGEMSAVISNCVSSRKPTETANTAETERTNFNSERGQGAQQTNHVHRASSAIHLLSSIYTSLINDVQHVMTRYSLFEADIDHFLMTLTLTKKPEVDKFRCLNDIINCYGYLRDREVISQNVRYDLIEEYLIIINNLRIMVENMKEKLIEIQRRHSDSRYTSYRYLCGILDTFGIITPYFSPDFIFPEADPNYERRLSIMNRPLYSNLVAYIPWLIRRIHEIRVDLENILNESKYNTPIG</sequence>
<comment type="caution">
    <text evidence="3">The sequence shown here is derived from an EMBL/GenBank/DDBJ whole genome shotgun (WGS) entry which is preliminary data.</text>
</comment>
<protein>
    <submittedName>
        <fullName evidence="3">Uncharacterized protein</fullName>
    </submittedName>
</protein>
<feature type="region of interest" description="Disordered" evidence="2">
    <location>
        <begin position="33"/>
        <end position="58"/>
    </location>
</feature>
<gene>
    <name evidence="3" type="ORF">LSH36_34g00009</name>
</gene>
<proteinExistence type="predicted"/>
<dbReference type="Proteomes" id="UP001208570">
    <property type="component" value="Unassembled WGS sequence"/>
</dbReference>
<name>A0AAD9K8K7_9ANNE</name>
<accession>A0AAD9K8K7</accession>
<evidence type="ECO:0000256" key="2">
    <source>
        <dbReference type="SAM" id="MobiDB-lite"/>
    </source>
</evidence>